<evidence type="ECO:0000313" key="1">
    <source>
        <dbReference type="EMBL" id="WIX98340.1"/>
    </source>
</evidence>
<organism evidence="1 2">
    <name type="scientific">Amycolatopsis mongoliensis</name>
    <dbReference type="NCBI Taxonomy" id="715475"/>
    <lineage>
        <taxon>Bacteria</taxon>
        <taxon>Bacillati</taxon>
        <taxon>Actinomycetota</taxon>
        <taxon>Actinomycetes</taxon>
        <taxon>Pseudonocardiales</taxon>
        <taxon>Pseudonocardiaceae</taxon>
        <taxon>Amycolatopsis</taxon>
    </lineage>
</organism>
<sequence length="88" mass="9606">MNSAALPSDGREGREAAAHRLLKRLNQRARLNIGVGILQVRYACDRQEATDRLCRGHDLAGQNTLADLAIAATDADADHRADPDAEWD</sequence>
<keyword evidence="2" id="KW-1185">Reference proteome</keyword>
<reference evidence="1 2" key="1">
    <citation type="submission" date="2023-06" db="EMBL/GenBank/DDBJ databases">
        <authorList>
            <person name="Oyuntsetseg B."/>
            <person name="Kim S.B."/>
        </authorList>
    </citation>
    <scope>NUCLEOTIDE SEQUENCE [LARGE SCALE GENOMIC DNA]</scope>
    <source>
        <strain evidence="1 2">4-36</strain>
    </source>
</reference>
<gene>
    <name evidence="1" type="ORF">QRX60_30260</name>
</gene>
<dbReference type="EMBL" id="CP127295">
    <property type="protein sequence ID" value="WIX98340.1"/>
    <property type="molecule type" value="Genomic_DNA"/>
</dbReference>
<protein>
    <recommendedName>
        <fullName evidence="3">ANTAR domain-containing protein</fullName>
    </recommendedName>
</protein>
<proteinExistence type="predicted"/>
<dbReference type="RefSeq" id="WP_285994825.1">
    <property type="nucleotide sequence ID" value="NZ_CP127295.1"/>
</dbReference>
<name>A0A9Y2JIY9_9PSEU</name>
<dbReference type="AlphaFoldDB" id="A0A9Y2JIY9"/>
<accession>A0A9Y2JIY9</accession>
<evidence type="ECO:0000313" key="2">
    <source>
        <dbReference type="Proteomes" id="UP001239397"/>
    </source>
</evidence>
<dbReference type="Proteomes" id="UP001239397">
    <property type="component" value="Chromosome"/>
</dbReference>
<evidence type="ECO:0008006" key="3">
    <source>
        <dbReference type="Google" id="ProtNLM"/>
    </source>
</evidence>
<dbReference type="KEGG" id="amog:QRX60_30260"/>